<dbReference type="SUPFAM" id="SSF158446">
    <property type="entry name" value="IVS-encoded protein-like"/>
    <property type="match status" value="1"/>
</dbReference>
<protein>
    <submittedName>
        <fullName evidence="1">Four helix bundle protein</fullName>
    </submittedName>
</protein>
<organism evidence="1 2">
    <name type="scientific">Roseivirga seohaensis</name>
    <dbReference type="NCBI Taxonomy" id="1914963"/>
    <lineage>
        <taxon>Bacteria</taxon>
        <taxon>Pseudomonadati</taxon>
        <taxon>Bacteroidota</taxon>
        <taxon>Cytophagia</taxon>
        <taxon>Cytophagales</taxon>
        <taxon>Roseivirgaceae</taxon>
        <taxon>Roseivirga</taxon>
    </lineage>
</organism>
<dbReference type="RefSeq" id="WP_062300990.1">
    <property type="nucleotide sequence ID" value="NZ_LRPB01000023.1"/>
</dbReference>
<dbReference type="PANTHER" id="PTHR38471">
    <property type="entry name" value="FOUR HELIX BUNDLE PROTEIN"/>
    <property type="match status" value="1"/>
</dbReference>
<dbReference type="InterPro" id="IPR036583">
    <property type="entry name" value="23S_rRNA_IVS_sf"/>
</dbReference>
<proteinExistence type="predicted"/>
<dbReference type="NCBIfam" id="NF008911">
    <property type="entry name" value="PRK12275.1-2"/>
    <property type="match status" value="1"/>
</dbReference>
<accession>A0A150XZJ0</accession>
<name>A0A150XZJ0_9BACT</name>
<reference evidence="1 2" key="1">
    <citation type="submission" date="2016-01" db="EMBL/GenBank/DDBJ databases">
        <title>Genome sequencing of Roseivirga seohaensis SW-152.</title>
        <authorList>
            <person name="Selvaratnam C."/>
            <person name="Thevarajoo S."/>
            <person name="Goh K.M."/>
            <person name="Ee R."/>
            <person name="Chan K.-G."/>
            <person name="Chong C.S."/>
        </authorList>
    </citation>
    <scope>NUCLEOTIDE SEQUENCE [LARGE SCALE GENOMIC DNA]</scope>
    <source>
        <strain evidence="1 2">SW-152</strain>
    </source>
</reference>
<dbReference type="PANTHER" id="PTHR38471:SF2">
    <property type="entry name" value="FOUR HELIX BUNDLE PROTEIN"/>
    <property type="match status" value="1"/>
</dbReference>
<dbReference type="Gene3D" id="1.20.1440.60">
    <property type="entry name" value="23S rRNA-intervening sequence"/>
    <property type="match status" value="1"/>
</dbReference>
<dbReference type="AlphaFoldDB" id="A0A150XZJ0"/>
<evidence type="ECO:0000313" key="2">
    <source>
        <dbReference type="Proteomes" id="UP000075663"/>
    </source>
</evidence>
<dbReference type="EMBL" id="LRPB01000023">
    <property type="protein sequence ID" value="KYG84209.1"/>
    <property type="molecule type" value="Genomic_DNA"/>
</dbReference>
<dbReference type="Proteomes" id="UP000075663">
    <property type="component" value="Unassembled WGS sequence"/>
</dbReference>
<dbReference type="NCBIfam" id="TIGR02436">
    <property type="entry name" value="four helix bundle protein"/>
    <property type="match status" value="1"/>
</dbReference>
<dbReference type="InterPro" id="IPR012657">
    <property type="entry name" value="23S_rRNA-intervening_sequence"/>
</dbReference>
<dbReference type="CDD" id="cd16377">
    <property type="entry name" value="23S_rRNA_IVP_like"/>
    <property type="match status" value="1"/>
</dbReference>
<gene>
    <name evidence="1" type="ORF">AWW67_03615</name>
</gene>
<evidence type="ECO:0000313" key="1">
    <source>
        <dbReference type="EMBL" id="KYG84209.1"/>
    </source>
</evidence>
<dbReference type="STRING" id="1914963.AWW67_03615"/>
<comment type="caution">
    <text evidence="1">The sequence shown here is derived from an EMBL/GenBank/DDBJ whole genome shotgun (WGS) entry which is preliminary data.</text>
</comment>
<dbReference type="Pfam" id="PF05635">
    <property type="entry name" value="23S_rRNA_IVP"/>
    <property type="match status" value="1"/>
</dbReference>
<sequence length="117" mass="13214">MNNNKELRVWQSSVDFAVDIYKSTENLPADERFGLTSQIRRSVVSISSNIAEGAGRNTSGEFNQFLGIAYGSSCELETQLIIANRLQFLNNESFGQLELEIDKIQKMIYNLKKSINC</sequence>